<feature type="domain" description="SnoaL-like" evidence="1">
    <location>
        <begin position="12"/>
        <end position="112"/>
    </location>
</feature>
<protein>
    <submittedName>
        <fullName evidence="2">Limonene-1,2-epoxide hydrolase</fullName>
    </submittedName>
</protein>
<dbReference type="AlphaFoldDB" id="A0A1N7IWK5"/>
<organism evidence="2 3">
    <name type="scientific">Neptunomonas antarctica</name>
    <dbReference type="NCBI Taxonomy" id="619304"/>
    <lineage>
        <taxon>Bacteria</taxon>
        <taxon>Pseudomonadati</taxon>
        <taxon>Pseudomonadota</taxon>
        <taxon>Gammaproteobacteria</taxon>
        <taxon>Oceanospirillales</taxon>
        <taxon>Oceanospirillaceae</taxon>
        <taxon>Neptunomonas</taxon>
    </lineage>
</organism>
<name>A0A1N7IWK5_9GAMM</name>
<dbReference type="Proteomes" id="UP000185999">
    <property type="component" value="Unassembled WGS sequence"/>
</dbReference>
<dbReference type="SUPFAM" id="SSF54427">
    <property type="entry name" value="NTF2-like"/>
    <property type="match status" value="1"/>
</dbReference>
<keyword evidence="2" id="KW-0378">Hydrolase</keyword>
<sequence length="143" mass="16673">MKASETLEEYIRFFNTLEQGLNNGALERLTHANMRFSDPFNDVQGREQVTAVLTHFVKQVKAPHFNVLHIAWDQQVCLLRWDFSGELPKIGQWSFPGVSEIHFNDEGLITLHQDHWDASQFFYQKLPIIGPVLRWIRKQAQPA</sequence>
<reference evidence="3" key="1">
    <citation type="submission" date="2017-01" db="EMBL/GenBank/DDBJ databases">
        <authorList>
            <person name="Varghese N."/>
            <person name="Submissions S."/>
        </authorList>
    </citation>
    <scope>NUCLEOTIDE SEQUENCE [LARGE SCALE GENOMIC DNA]</scope>
    <source>
        <strain evidence="3">DSM 22306</strain>
    </source>
</reference>
<dbReference type="EMBL" id="FTOE01000001">
    <property type="protein sequence ID" value="SIS41468.1"/>
    <property type="molecule type" value="Genomic_DNA"/>
</dbReference>
<dbReference type="Gene3D" id="3.10.450.50">
    <property type="match status" value="1"/>
</dbReference>
<keyword evidence="3" id="KW-1185">Reference proteome</keyword>
<dbReference type="InterPro" id="IPR032710">
    <property type="entry name" value="NTF2-like_dom_sf"/>
</dbReference>
<dbReference type="OrthoDB" id="1115105at2"/>
<gene>
    <name evidence="2" type="ORF">SAMN05421760_101237</name>
</gene>
<dbReference type="RefSeq" id="WP_054342461.1">
    <property type="nucleotide sequence ID" value="NZ_FTOE01000001.1"/>
</dbReference>
<evidence type="ECO:0000259" key="1">
    <source>
        <dbReference type="Pfam" id="PF12680"/>
    </source>
</evidence>
<dbReference type="InterPro" id="IPR037401">
    <property type="entry name" value="SnoaL-like"/>
</dbReference>
<accession>A0A1N7IWK5</accession>
<evidence type="ECO:0000313" key="2">
    <source>
        <dbReference type="EMBL" id="SIS41468.1"/>
    </source>
</evidence>
<dbReference type="STRING" id="619304.SAMN05421760_101237"/>
<proteinExistence type="predicted"/>
<dbReference type="GO" id="GO:0016787">
    <property type="term" value="F:hydrolase activity"/>
    <property type="evidence" value="ECO:0007669"/>
    <property type="project" value="UniProtKB-KW"/>
</dbReference>
<evidence type="ECO:0000313" key="3">
    <source>
        <dbReference type="Proteomes" id="UP000185999"/>
    </source>
</evidence>
<dbReference type="Pfam" id="PF12680">
    <property type="entry name" value="SnoaL_2"/>
    <property type="match status" value="1"/>
</dbReference>